<keyword evidence="12 26" id="KW-0548">Nucleotidyltransferase</keyword>
<evidence type="ECO:0000256" key="5">
    <source>
        <dbReference type="ARBA" id="ARBA00010185"/>
    </source>
</evidence>
<comment type="pathway">
    <text evidence="3">Phospholipid metabolism; CDP-diacylglycerol biosynthesis; CDP-diacylglycerol from sn-glycerol 3-phosphate: step 3/3.</text>
</comment>
<evidence type="ECO:0000313" key="30">
    <source>
        <dbReference type="Proteomes" id="UP000228560"/>
    </source>
</evidence>
<comment type="pathway">
    <text evidence="4">Lipid metabolism.</text>
</comment>
<evidence type="ECO:0000256" key="8">
    <source>
        <dbReference type="ARBA" id="ARBA00022475"/>
    </source>
</evidence>
<evidence type="ECO:0000256" key="4">
    <source>
        <dbReference type="ARBA" id="ARBA00005189"/>
    </source>
</evidence>
<dbReference type="GO" id="GO:0005886">
    <property type="term" value="C:plasma membrane"/>
    <property type="evidence" value="ECO:0007669"/>
    <property type="project" value="UniProtKB-SubCell"/>
</dbReference>
<evidence type="ECO:0000256" key="22">
    <source>
        <dbReference type="ARBA" id="ARBA00032743"/>
    </source>
</evidence>
<evidence type="ECO:0000313" key="28">
    <source>
        <dbReference type="EMBL" id="PJB57740.1"/>
    </source>
</evidence>
<keyword evidence="15 24" id="KW-0472">Membrane</keyword>
<dbReference type="GO" id="GO:0016024">
    <property type="term" value="P:CDP-diacylglycerol biosynthetic process"/>
    <property type="evidence" value="ECO:0007669"/>
    <property type="project" value="TreeGrafter"/>
</dbReference>
<comment type="subcellular location">
    <subcellularLocation>
        <location evidence="2">Cell membrane</location>
        <topology evidence="2">Multi-pass membrane protein</topology>
    </subcellularLocation>
</comment>
<dbReference type="Proteomes" id="UP000228560">
    <property type="component" value="Unassembled WGS sequence"/>
</dbReference>
<keyword evidence="8" id="KW-1003">Cell membrane</keyword>
<evidence type="ECO:0000256" key="6">
    <source>
        <dbReference type="ARBA" id="ARBA00012487"/>
    </source>
</evidence>
<keyword evidence="11 24" id="KW-0812">Transmembrane</keyword>
<feature type="transmembrane region" description="Helical" evidence="24">
    <location>
        <begin position="85"/>
        <end position="103"/>
    </location>
</feature>
<evidence type="ECO:0000256" key="14">
    <source>
        <dbReference type="ARBA" id="ARBA00023098"/>
    </source>
</evidence>
<evidence type="ECO:0000256" key="23">
    <source>
        <dbReference type="ARBA" id="ARBA00033406"/>
    </source>
</evidence>
<evidence type="ECO:0000256" key="16">
    <source>
        <dbReference type="ARBA" id="ARBA00023209"/>
    </source>
</evidence>
<evidence type="ECO:0000313" key="31">
    <source>
        <dbReference type="Proteomes" id="UP000230646"/>
    </source>
</evidence>
<reference evidence="30 31" key="2">
    <citation type="submission" date="2017-09" db="EMBL/GenBank/DDBJ databases">
        <title>Depth-based differentiation of microbial function through sediment-hosted aquifers and enrichment of novel symbionts in the deep terrestrial subsurface.</title>
        <authorList>
            <person name="Probst A.J."/>
            <person name="Ladd B."/>
            <person name="Jarett J.K."/>
            <person name="Geller-Mcgrath D.E."/>
            <person name="Sieber C.M."/>
            <person name="Emerson J.B."/>
            <person name="Anantharaman K."/>
            <person name="Thomas B.C."/>
            <person name="Malmstrom R."/>
            <person name="Stieglmeier M."/>
            <person name="Klingl A."/>
            <person name="Woyke T."/>
            <person name="Ryan C.M."/>
            <person name="Banfield J.F."/>
        </authorList>
    </citation>
    <scope>NUCLEOTIDE SEQUENCE [LARGE SCALE GENOMIC DNA]</scope>
    <source>
        <strain evidence="27">CG_4_10_14_3_um_filter_34_13</strain>
        <strain evidence="28">CG_4_9_14_3_um_filter_33_16</strain>
    </source>
</reference>
<dbReference type="RefSeq" id="WP_406606788.1">
    <property type="nucleotide sequence ID" value="NZ_PFKO01000040.1"/>
</dbReference>
<keyword evidence="17" id="KW-1208">Phospholipid metabolism</keyword>
<keyword evidence="14" id="KW-0443">Lipid metabolism</keyword>
<organism evidence="25 29">
    <name type="scientific">Candidatus Infernicultor aquiphilus</name>
    <dbReference type="NCBI Taxonomy" id="1805029"/>
    <lineage>
        <taxon>Bacteria</taxon>
        <taxon>Pseudomonadati</taxon>
        <taxon>Atribacterota</taxon>
        <taxon>Candidatus Phoenicimicrobiia</taxon>
        <taxon>Candidatus Pheonicimicrobiales</taxon>
        <taxon>Candidatus Phoenicimicrobiaceae</taxon>
        <taxon>Candidatus Infernicultor</taxon>
    </lineage>
</organism>
<evidence type="ECO:0000313" key="26">
    <source>
        <dbReference type="EMBL" id="PIX33796.1"/>
    </source>
</evidence>
<dbReference type="STRING" id="1805029.AUK42_01320"/>
<evidence type="ECO:0000256" key="24">
    <source>
        <dbReference type="SAM" id="Phobius"/>
    </source>
</evidence>
<dbReference type="AlphaFoldDB" id="A0A1J5GUK0"/>
<feature type="transmembrane region" description="Helical" evidence="24">
    <location>
        <begin position="182"/>
        <end position="201"/>
    </location>
</feature>
<evidence type="ECO:0000256" key="15">
    <source>
        <dbReference type="ARBA" id="ARBA00023136"/>
    </source>
</evidence>
<comment type="catalytic activity">
    <reaction evidence="1">
        <text>a 1,2-diacyl-sn-glycero-3-phosphate + CTP + H(+) = a CDP-1,2-diacyl-sn-glycerol + diphosphate</text>
        <dbReference type="Rhea" id="RHEA:16229"/>
        <dbReference type="ChEBI" id="CHEBI:15378"/>
        <dbReference type="ChEBI" id="CHEBI:33019"/>
        <dbReference type="ChEBI" id="CHEBI:37563"/>
        <dbReference type="ChEBI" id="CHEBI:58332"/>
        <dbReference type="ChEBI" id="CHEBI:58608"/>
        <dbReference type="EC" id="2.7.7.41"/>
    </reaction>
</comment>
<dbReference type="EMBL" id="PFKO01000040">
    <property type="protein sequence ID" value="PIY33689.1"/>
    <property type="molecule type" value="Genomic_DNA"/>
</dbReference>
<dbReference type="PANTHER" id="PTHR46382:SF1">
    <property type="entry name" value="PHOSPHATIDATE CYTIDYLYLTRANSFERASE"/>
    <property type="match status" value="1"/>
</dbReference>
<evidence type="ECO:0000313" key="25">
    <source>
        <dbReference type="EMBL" id="OIP73266.1"/>
    </source>
</evidence>
<proteinExistence type="inferred from homology"/>
<evidence type="ECO:0000256" key="17">
    <source>
        <dbReference type="ARBA" id="ARBA00023264"/>
    </source>
</evidence>
<evidence type="ECO:0000256" key="13">
    <source>
        <dbReference type="ARBA" id="ARBA00022989"/>
    </source>
</evidence>
<evidence type="ECO:0000256" key="1">
    <source>
        <dbReference type="ARBA" id="ARBA00001698"/>
    </source>
</evidence>
<evidence type="ECO:0000256" key="9">
    <source>
        <dbReference type="ARBA" id="ARBA00022516"/>
    </source>
</evidence>
<evidence type="ECO:0000256" key="2">
    <source>
        <dbReference type="ARBA" id="ARBA00004651"/>
    </source>
</evidence>
<dbReference type="Proteomes" id="UP000230646">
    <property type="component" value="Unassembled WGS sequence"/>
</dbReference>
<feature type="transmembrane region" description="Helical" evidence="24">
    <location>
        <begin position="12"/>
        <end position="27"/>
    </location>
</feature>
<dbReference type="EMBL" id="PFTV01000037">
    <property type="protein sequence ID" value="PJB57740.1"/>
    <property type="molecule type" value="Genomic_DNA"/>
</dbReference>
<reference evidence="26" key="3">
    <citation type="submission" date="2017-09" db="EMBL/GenBank/DDBJ databases">
        <title>Depth-based differentiation of microbial function through sediment-hosted aquifers and enrichment of novel symbionts in the deep terrestrial subsurface.</title>
        <authorList>
            <person name="Probst A.J."/>
            <person name="Ladd B."/>
            <person name="Jarett J.K."/>
            <person name="Geller-Mcgrath D.E."/>
            <person name="Sieber C.M.K."/>
            <person name="Emerson J.B."/>
            <person name="Anantharaman K."/>
            <person name="Thomas B.C."/>
            <person name="Malmstrom R."/>
            <person name="Stieglmeier M."/>
            <person name="Klingl A."/>
            <person name="Woyke T."/>
            <person name="Ryan C.M."/>
            <person name="Banfield J.F."/>
        </authorList>
    </citation>
    <scope>NUCLEOTIDE SEQUENCE</scope>
    <source>
        <strain evidence="26">CG_4_8_14_3_um_filter_34_18</strain>
    </source>
</reference>
<reference evidence="25 29" key="1">
    <citation type="journal article" date="2016" name="Environ. Microbiol.">
        <title>Genomic resolution of a cold subsurface aquifer community provides metabolic insights for novel microbes adapted to high CO concentrations.</title>
        <authorList>
            <person name="Probst A.J."/>
            <person name="Castelle C.J."/>
            <person name="Singh A."/>
            <person name="Brown C.T."/>
            <person name="Anantharaman K."/>
            <person name="Sharon I."/>
            <person name="Hug L.A."/>
            <person name="Burstein D."/>
            <person name="Emerson J.B."/>
            <person name="Thomas B.C."/>
            <person name="Banfield J.F."/>
        </authorList>
    </citation>
    <scope>NUCLEOTIDE SEQUENCE [LARGE SCALE GENOMIC DNA]</scope>
    <source>
        <strain evidence="25">CG2_30_33_13</strain>
    </source>
</reference>
<comment type="caution">
    <text evidence="25">The sequence shown here is derived from an EMBL/GenBank/DDBJ whole genome shotgun (WGS) entry which is preliminary data.</text>
</comment>
<dbReference type="Proteomes" id="UP000231493">
    <property type="component" value="Unassembled WGS sequence"/>
</dbReference>
<accession>A0A1J5GUK0</accession>
<feature type="transmembrane region" description="Helical" evidence="24">
    <location>
        <begin position="110"/>
        <end position="130"/>
    </location>
</feature>
<feature type="transmembrane region" description="Helical" evidence="24">
    <location>
        <begin position="142"/>
        <end position="161"/>
    </location>
</feature>
<dbReference type="GO" id="GO:0004605">
    <property type="term" value="F:phosphatidate cytidylyltransferase activity"/>
    <property type="evidence" value="ECO:0007669"/>
    <property type="project" value="UniProtKB-EC"/>
</dbReference>
<evidence type="ECO:0000256" key="10">
    <source>
        <dbReference type="ARBA" id="ARBA00022679"/>
    </source>
</evidence>
<evidence type="ECO:0000256" key="11">
    <source>
        <dbReference type="ARBA" id="ARBA00022692"/>
    </source>
</evidence>
<comment type="similarity">
    <text evidence="5">Belongs to the CDS family.</text>
</comment>
<dbReference type="EC" id="2.7.7.41" evidence="6"/>
<keyword evidence="10 27" id="KW-0808">Transferase</keyword>
<evidence type="ECO:0000256" key="19">
    <source>
        <dbReference type="ARBA" id="ARBA00031825"/>
    </source>
</evidence>
<evidence type="ECO:0000256" key="12">
    <source>
        <dbReference type="ARBA" id="ARBA00022695"/>
    </source>
</evidence>
<accession>A0A2M7K6N3</accession>
<feature type="transmembrane region" description="Helical" evidence="24">
    <location>
        <begin position="207"/>
        <end position="225"/>
    </location>
</feature>
<evidence type="ECO:0000256" key="3">
    <source>
        <dbReference type="ARBA" id="ARBA00005119"/>
    </source>
</evidence>
<gene>
    <name evidence="25" type="ORF">AUK42_01320</name>
    <name evidence="28" type="ORF">CO097_01455</name>
    <name evidence="27" type="ORF">COZ07_01220</name>
    <name evidence="26" type="ORF">COZ58_06175</name>
</gene>
<dbReference type="EMBL" id="PFIP01000127">
    <property type="protein sequence ID" value="PIX33796.1"/>
    <property type="molecule type" value="Genomic_DNA"/>
</dbReference>
<dbReference type="Proteomes" id="UP000182763">
    <property type="component" value="Unassembled WGS sequence"/>
</dbReference>
<dbReference type="EMBL" id="MNYY01000030">
    <property type="protein sequence ID" value="OIP73266.1"/>
    <property type="molecule type" value="Genomic_DNA"/>
</dbReference>
<accession>A0A2M7PSV9</accession>
<accession>A0A2M8CF79</accession>
<keyword evidence="9" id="KW-0444">Lipid biosynthesis</keyword>
<name>A0A1J5GUK0_9BACT</name>
<evidence type="ECO:0000256" key="7">
    <source>
        <dbReference type="ARBA" id="ARBA00019373"/>
    </source>
</evidence>
<sequence length="270" mass="30689">MEGRDNNFLKRIITTIIGIPLIVLIIFWGEFPFFILIMILAFLGLNELYHMAHKQGYKPSYILGSILTAYFIFTTFYDIYNLKYYQNVIVTFFIIICFIIQLFKKDFSKVLPDLSILIFGSIYLGYLLSFLLKVKFLPNGNYYLLGLLFITWANDIGAYIIGINFGKNRIYPKISPKKSLEGSVGGILFSIIITLALRSWLNLSFNKLISLGLILSIVGQLGDLFESVLKRGSGVKDSGKLIPGHGGILDSFDSLLFTAPIFYYYIKLLI</sequence>
<dbReference type="Pfam" id="PF01148">
    <property type="entry name" value="CTP_transf_1"/>
    <property type="match status" value="1"/>
</dbReference>
<evidence type="ECO:0000256" key="18">
    <source>
        <dbReference type="ARBA" id="ARBA00029893"/>
    </source>
</evidence>
<evidence type="ECO:0000313" key="27">
    <source>
        <dbReference type="EMBL" id="PIY33689.1"/>
    </source>
</evidence>
<evidence type="ECO:0000256" key="21">
    <source>
        <dbReference type="ARBA" id="ARBA00032396"/>
    </source>
</evidence>
<evidence type="ECO:0000256" key="20">
    <source>
        <dbReference type="ARBA" id="ARBA00032253"/>
    </source>
</evidence>
<feature type="transmembrane region" description="Helical" evidence="24">
    <location>
        <begin position="61"/>
        <end position="79"/>
    </location>
</feature>
<keyword evidence="16" id="KW-0594">Phospholipid biosynthesis</keyword>
<dbReference type="PANTHER" id="PTHR46382">
    <property type="entry name" value="PHOSPHATIDATE CYTIDYLYLTRANSFERASE"/>
    <property type="match status" value="1"/>
</dbReference>
<keyword evidence="13 24" id="KW-1133">Transmembrane helix</keyword>
<evidence type="ECO:0000313" key="29">
    <source>
        <dbReference type="Proteomes" id="UP000182763"/>
    </source>
</evidence>
<protein>
    <recommendedName>
        <fullName evidence="7">Phosphatidate cytidylyltransferase</fullName>
        <ecNumber evidence="6">2.7.7.41</ecNumber>
    </recommendedName>
    <alternativeName>
        <fullName evidence="20">CDP-DAG synthase</fullName>
    </alternativeName>
    <alternativeName>
        <fullName evidence="22">CDP-DG synthase</fullName>
    </alternativeName>
    <alternativeName>
        <fullName evidence="18">CDP-diacylglycerol synthase</fullName>
    </alternativeName>
    <alternativeName>
        <fullName evidence="21">CDP-diglyceride pyrophosphorylase</fullName>
    </alternativeName>
    <alternativeName>
        <fullName evidence="23">CDP-diglyceride synthase</fullName>
    </alternativeName>
    <alternativeName>
        <fullName evidence="19">CTP:phosphatidate cytidylyltransferase</fullName>
    </alternativeName>
</protein>
<feature type="transmembrane region" description="Helical" evidence="24">
    <location>
        <begin position="246"/>
        <end position="266"/>
    </location>
</feature>